<reference evidence="1 2" key="1">
    <citation type="journal article" date="2018" name="PLoS Genet.">
        <title>Population sequencing reveals clonal diversity and ancestral inbreeding in the grapevine cultivar Chardonnay.</title>
        <authorList>
            <person name="Roach M.J."/>
            <person name="Johnson D.L."/>
            <person name="Bohlmann J."/>
            <person name="van Vuuren H.J."/>
            <person name="Jones S.J."/>
            <person name="Pretorius I.S."/>
            <person name="Schmidt S.A."/>
            <person name="Borneman A.R."/>
        </authorList>
    </citation>
    <scope>NUCLEOTIDE SEQUENCE [LARGE SCALE GENOMIC DNA]</scope>
    <source>
        <strain evidence="2">cv. Chardonnay</strain>
        <tissue evidence="1">Leaf</tissue>
    </source>
</reference>
<protein>
    <submittedName>
        <fullName evidence="1">Uncharacterized protein</fullName>
    </submittedName>
</protein>
<sequence length="84" mass="9394">MNNCIAVTYLGVHVNPINAEITSTVVPLQCRGTGILKHTKLIVNFRVWSRTSFQKVLSRKRHVTNLPPMACGKAFSAPLEFSFH</sequence>
<evidence type="ECO:0000313" key="1">
    <source>
        <dbReference type="EMBL" id="RVW50602.1"/>
    </source>
</evidence>
<comment type="caution">
    <text evidence="1">The sequence shown here is derived from an EMBL/GenBank/DDBJ whole genome shotgun (WGS) entry which is preliminary data.</text>
</comment>
<name>A0A438ESD5_VITVI</name>
<evidence type="ECO:0000313" key="2">
    <source>
        <dbReference type="Proteomes" id="UP000288805"/>
    </source>
</evidence>
<organism evidence="1 2">
    <name type="scientific">Vitis vinifera</name>
    <name type="common">Grape</name>
    <dbReference type="NCBI Taxonomy" id="29760"/>
    <lineage>
        <taxon>Eukaryota</taxon>
        <taxon>Viridiplantae</taxon>
        <taxon>Streptophyta</taxon>
        <taxon>Embryophyta</taxon>
        <taxon>Tracheophyta</taxon>
        <taxon>Spermatophyta</taxon>
        <taxon>Magnoliopsida</taxon>
        <taxon>eudicotyledons</taxon>
        <taxon>Gunneridae</taxon>
        <taxon>Pentapetalae</taxon>
        <taxon>rosids</taxon>
        <taxon>Vitales</taxon>
        <taxon>Vitaceae</taxon>
        <taxon>Viteae</taxon>
        <taxon>Vitis</taxon>
    </lineage>
</organism>
<accession>A0A438ESD5</accession>
<proteinExistence type="predicted"/>
<dbReference type="Proteomes" id="UP000288805">
    <property type="component" value="Unassembled WGS sequence"/>
</dbReference>
<gene>
    <name evidence="1" type="ORF">CK203_074558</name>
</gene>
<dbReference type="EMBL" id="QGNW01001195">
    <property type="protein sequence ID" value="RVW50602.1"/>
    <property type="molecule type" value="Genomic_DNA"/>
</dbReference>
<dbReference type="AlphaFoldDB" id="A0A438ESD5"/>